<name>A0A6J4H5J8_9ACTN</name>
<gene>
    <name evidence="2" type="ORF">AVDCRST_MAG20-273</name>
</gene>
<accession>A0A6J4H5J8</accession>
<evidence type="ECO:0000313" key="2">
    <source>
        <dbReference type="EMBL" id="CAA9213716.1"/>
    </source>
</evidence>
<protein>
    <submittedName>
        <fullName evidence="2">Uncharacterized protein</fullName>
    </submittedName>
</protein>
<dbReference type="EMBL" id="CADCSY010000012">
    <property type="protein sequence ID" value="CAA9213716.1"/>
    <property type="molecule type" value="Genomic_DNA"/>
</dbReference>
<sequence>MPKIVMFVAPTVGRWLWKKYKANAAQKQGLPRAATIPATSRPQDQIKAMEDAVDVPGGIRP</sequence>
<feature type="region of interest" description="Disordered" evidence="1">
    <location>
        <begin position="28"/>
        <end position="61"/>
    </location>
</feature>
<reference evidence="2" key="1">
    <citation type="submission" date="2020-02" db="EMBL/GenBank/DDBJ databases">
        <authorList>
            <person name="Meier V. D."/>
        </authorList>
    </citation>
    <scope>NUCLEOTIDE SEQUENCE</scope>
    <source>
        <strain evidence="2">AVDCRST_MAG20</strain>
    </source>
</reference>
<dbReference type="AlphaFoldDB" id="A0A6J4H5J8"/>
<evidence type="ECO:0000256" key="1">
    <source>
        <dbReference type="SAM" id="MobiDB-lite"/>
    </source>
</evidence>
<organism evidence="2">
    <name type="scientific">uncultured Acidimicrobiales bacterium</name>
    <dbReference type="NCBI Taxonomy" id="310071"/>
    <lineage>
        <taxon>Bacteria</taxon>
        <taxon>Bacillati</taxon>
        <taxon>Actinomycetota</taxon>
        <taxon>Acidimicrobiia</taxon>
        <taxon>Acidimicrobiales</taxon>
        <taxon>environmental samples</taxon>
    </lineage>
</organism>
<proteinExistence type="predicted"/>